<dbReference type="AlphaFoldDB" id="A0A1T5A2W7"/>
<accession>A0A1T5A2W7</accession>
<keyword evidence="2" id="KW-1185">Reference proteome</keyword>
<evidence type="ECO:0000313" key="1">
    <source>
        <dbReference type="EMBL" id="SKB29320.1"/>
    </source>
</evidence>
<name>A0A1T5A2W7_9FIRM</name>
<sequence length="54" mass="6295">MTMQNKVGKTTDKKEIKGFASQRKCGFITCIHCINERCTTNKCDMFEREYIQEG</sequence>
<protein>
    <submittedName>
        <fullName evidence="1">Uncharacterized protein</fullName>
    </submittedName>
</protein>
<dbReference type="OrthoDB" id="1958085at2"/>
<dbReference type="RefSeq" id="WP_159446375.1">
    <property type="nucleotide sequence ID" value="NZ_CP154629.1"/>
</dbReference>
<organism evidence="1 2">
    <name type="scientific">Acetoanaerobium noterae</name>
    <dbReference type="NCBI Taxonomy" id="745369"/>
    <lineage>
        <taxon>Bacteria</taxon>
        <taxon>Bacillati</taxon>
        <taxon>Bacillota</taxon>
        <taxon>Clostridia</taxon>
        <taxon>Peptostreptococcales</taxon>
        <taxon>Filifactoraceae</taxon>
        <taxon>Acetoanaerobium</taxon>
    </lineage>
</organism>
<proteinExistence type="predicted"/>
<evidence type="ECO:0000313" key="2">
    <source>
        <dbReference type="Proteomes" id="UP000243406"/>
    </source>
</evidence>
<gene>
    <name evidence="1" type="ORF">SAMN02745120_0711</name>
</gene>
<dbReference type="EMBL" id="FUYN01000001">
    <property type="protein sequence ID" value="SKB29320.1"/>
    <property type="molecule type" value="Genomic_DNA"/>
</dbReference>
<dbReference type="Proteomes" id="UP000243406">
    <property type="component" value="Unassembled WGS sequence"/>
</dbReference>
<reference evidence="2" key="1">
    <citation type="submission" date="2017-02" db="EMBL/GenBank/DDBJ databases">
        <authorList>
            <person name="Varghese N."/>
            <person name="Submissions S."/>
        </authorList>
    </citation>
    <scope>NUCLEOTIDE SEQUENCE [LARGE SCALE GENOMIC DNA]</scope>
    <source>
        <strain evidence="2">ATCC 35199</strain>
    </source>
</reference>